<keyword evidence="2" id="KW-1133">Transmembrane helix</keyword>
<dbReference type="Proteomes" id="UP000027195">
    <property type="component" value="Unassembled WGS sequence"/>
</dbReference>
<name>A0A067MXV8_BOTB1</name>
<gene>
    <name evidence="3" type="ORF">BOTBODRAFT_31031</name>
</gene>
<dbReference type="InParanoid" id="A0A067MXV8"/>
<dbReference type="GO" id="GO:0005739">
    <property type="term" value="C:mitochondrion"/>
    <property type="evidence" value="ECO:0007669"/>
    <property type="project" value="GOC"/>
</dbReference>
<dbReference type="AlphaFoldDB" id="A0A067MXV8"/>
<keyword evidence="2" id="KW-0472">Membrane</keyword>
<dbReference type="PANTHER" id="PTHR28254">
    <property type="entry name" value="CYTOCHROME B-C1 COMPLEX SUBUNIT 10"/>
    <property type="match status" value="1"/>
</dbReference>
<organism evidence="3 4">
    <name type="scientific">Botryobasidium botryosum (strain FD-172 SS1)</name>
    <dbReference type="NCBI Taxonomy" id="930990"/>
    <lineage>
        <taxon>Eukaryota</taxon>
        <taxon>Fungi</taxon>
        <taxon>Dikarya</taxon>
        <taxon>Basidiomycota</taxon>
        <taxon>Agaricomycotina</taxon>
        <taxon>Agaricomycetes</taxon>
        <taxon>Cantharellales</taxon>
        <taxon>Botryobasidiaceae</taxon>
        <taxon>Botryobasidium</taxon>
    </lineage>
</organism>
<sequence>MIVGCWTVLAVTRESSRSEKSDAKNAEGAARCRQLRTHHHTPPSSTLLNPMARFTYQPQPHFAGYTLAGVRRFVPTLGVWGLGAGAAVTLLLSSTPLFKKDVLLKVPLLSNYFEDKTPASDKPF</sequence>
<reference evidence="4" key="1">
    <citation type="journal article" date="2014" name="Proc. Natl. Acad. Sci. U.S.A.">
        <title>Extensive sampling of basidiomycete genomes demonstrates inadequacy of the white-rot/brown-rot paradigm for wood decay fungi.</title>
        <authorList>
            <person name="Riley R."/>
            <person name="Salamov A.A."/>
            <person name="Brown D.W."/>
            <person name="Nagy L.G."/>
            <person name="Floudas D."/>
            <person name="Held B.W."/>
            <person name="Levasseur A."/>
            <person name="Lombard V."/>
            <person name="Morin E."/>
            <person name="Otillar R."/>
            <person name="Lindquist E.A."/>
            <person name="Sun H."/>
            <person name="LaButti K.M."/>
            <person name="Schmutz J."/>
            <person name="Jabbour D."/>
            <person name="Luo H."/>
            <person name="Baker S.E."/>
            <person name="Pisabarro A.G."/>
            <person name="Walton J.D."/>
            <person name="Blanchette R.A."/>
            <person name="Henrissat B."/>
            <person name="Martin F."/>
            <person name="Cullen D."/>
            <person name="Hibbett D.S."/>
            <person name="Grigoriev I.V."/>
        </authorList>
    </citation>
    <scope>NUCLEOTIDE SEQUENCE [LARGE SCALE GENOMIC DNA]</scope>
    <source>
        <strain evidence="4">FD-172 SS1</strain>
    </source>
</reference>
<feature type="region of interest" description="Disordered" evidence="1">
    <location>
        <begin position="17"/>
        <end position="44"/>
    </location>
</feature>
<dbReference type="Pfam" id="PF09796">
    <property type="entry name" value="QCR10"/>
    <property type="match status" value="1"/>
</dbReference>
<dbReference type="OrthoDB" id="2391627at2759"/>
<proteinExistence type="predicted"/>
<keyword evidence="2" id="KW-0812">Transmembrane</keyword>
<dbReference type="EMBL" id="KL198028">
    <property type="protein sequence ID" value="KDQ16341.1"/>
    <property type="molecule type" value="Genomic_DNA"/>
</dbReference>
<evidence type="ECO:0000256" key="1">
    <source>
        <dbReference type="SAM" id="MobiDB-lite"/>
    </source>
</evidence>
<evidence type="ECO:0000313" key="3">
    <source>
        <dbReference type="EMBL" id="KDQ16341.1"/>
    </source>
</evidence>
<dbReference type="STRING" id="930990.A0A067MXV8"/>
<dbReference type="GO" id="GO:0006122">
    <property type="term" value="P:mitochondrial electron transport, ubiquinol to cytochrome c"/>
    <property type="evidence" value="ECO:0007669"/>
    <property type="project" value="InterPro"/>
</dbReference>
<accession>A0A067MXV8</accession>
<feature type="transmembrane region" description="Helical" evidence="2">
    <location>
        <begin position="77"/>
        <end position="98"/>
    </location>
</feature>
<dbReference type="HOGENOM" id="CLU_2003534_0_0_1"/>
<dbReference type="InterPro" id="IPR019182">
    <property type="entry name" value="Cytochrome_b-c1_su10_fun"/>
</dbReference>
<dbReference type="FunCoup" id="A0A067MXV8">
    <property type="interactions" value="51"/>
</dbReference>
<evidence type="ECO:0000256" key="2">
    <source>
        <dbReference type="SAM" id="Phobius"/>
    </source>
</evidence>
<protein>
    <submittedName>
        <fullName evidence="3">Uncharacterized protein</fullName>
    </submittedName>
</protein>
<dbReference type="PANTHER" id="PTHR28254:SF1">
    <property type="entry name" value="CYTOCHROME B-C1 COMPLEX SUBUNIT 10, MITOCHONDRIAL"/>
    <property type="match status" value="1"/>
</dbReference>
<keyword evidence="4" id="KW-1185">Reference proteome</keyword>
<evidence type="ECO:0000313" key="4">
    <source>
        <dbReference type="Proteomes" id="UP000027195"/>
    </source>
</evidence>